<dbReference type="GO" id="GO:0055052">
    <property type="term" value="C:ATP-binding cassette (ABC) transporter complex, substrate-binding subunit-containing"/>
    <property type="evidence" value="ECO:0007669"/>
    <property type="project" value="TreeGrafter"/>
</dbReference>
<comment type="similarity">
    <text evidence="1">Belongs to the bacterial solute-binding protein 1 family.</text>
</comment>
<dbReference type="PATRIC" id="fig|1330330.3.peg.284"/>
<keyword evidence="5" id="KW-1185">Reference proteome</keyword>
<dbReference type="AlphaFoldDB" id="A0A0G2Z566"/>
<dbReference type="SUPFAM" id="SSF53850">
    <property type="entry name" value="Periplasmic binding protein-like II"/>
    <property type="match status" value="1"/>
</dbReference>
<dbReference type="OrthoDB" id="49079at2"/>
<keyword evidence="3" id="KW-0732">Signal</keyword>
<dbReference type="GO" id="GO:0042956">
    <property type="term" value="P:maltodextrin transmembrane transport"/>
    <property type="evidence" value="ECO:0007669"/>
    <property type="project" value="TreeGrafter"/>
</dbReference>
<dbReference type="RefSeq" id="WP_047753832.1">
    <property type="nucleotide sequence ID" value="NZ_CAJUHA010000022.1"/>
</dbReference>
<organism evidence="4 5">
    <name type="scientific">Kosmotoga pacifica</name>
    <dbReference type="NCBI Taxonomy" id="1330330"/>
    <lineage>
        <taxon>Bacteria</taxon>
        <taxon>Thermotogati</taxon>
        <taxon>Thermotogota</taxon>
        <taxon>Thermotogae</taxon>
        <taxon>Kosmotogales</taxon>
        <taxon>Kosmotogaceae</taxon>
        <taxon>Kosmotoga</taxon>
    </lineage>
</organism>
<dbReference type="GO" id="GO:0015768">
    <property type="term" value="P:maltose transport"/>
    <property type="evidence" value="ECO:0007669"/>
    <property type="project" value="TreeGrafter"/>
</dbReference>
<dbReference type="EMBL" id="CP011232">
    <property type="protein sequence ID" value="AKI96697.1"/>
    <property type="molecule type" value="Genomic_DNA"/>
</dbReference>
<dbReference type="Pfam" id="PF01547">
    <property type="entry name" value="SBP_bac_1"/>
    <property type="match status" value="1"/>
</dbReference>
<dbReference type="GO" id="GO:1901982">
    <property type="term" value="F:maltose binding"/>
    <property type="evidence" value="ECO:0007669"/>
    <property type="project" value="TreeGrafter"/>
</dbReference>
<dbReference type="KEGG" id="kpf:IX53_01400"/>
<evidence type="ECO:0000313" key="5">
    <source>
        <dbReference type="Proteomes" id="UP000035159"/>
    </source>
</evidence>
<dbReference type="PANTHER" id="PTHR30061:SF50">
    <property type="entry name" value="MALTOSE_MALTODEXTRIN-BINDING PERIPLASMIC PROTEIN"/>
    <property type="match status" value="1"/>
</dbReference>
<evidence type="ECO:0000256" key="1">
    <source>
        <dbReference type="ARBA" id="ARBA00008520"/>
    </source>
</evidence>
<sequence length="375" mass="42909">MKKAIALLIILFVSVLFFAGTLTVWTSWEGEEFFEKTAKLFEEKTGNTVEILHVPKIDSKLSMAVRMGKLPDISMIKDADVKNYVKVAVNITDTDLLELGSFDDFYLTPYRYSEGFLAIPYYADVQVLFVNKRIFTELGFPLKLDSIQDIENAAPVLESAGYIPIAWDFTSPYIFYPFLAASGPFWDESGKPILNQEKVIETISEIKKLFYKGVFTRLERIEMVDGFKKQKVAMIFQGSYLARDFENAGIDFVMLPFPSFKDKNVRSLIDSKAFIIFNEEKKELAIEFLKFLYDQSINYCITYRKYPLWTVDAPSEIDNLGSIIAHGDFAFNAPGFQPMYFSVMRQTLKTIFSGALSVVDALNNAQKFVDTNWQE</sequence>
<dbReference type="PANTHER" id="PTHR30061">
    <property type="entry name" value="MALTOSE-BINDING PERIPLASMIC PROTEIN"/>
    <property type="match status" value="1"/>
</dbReference>
<gene>
    <name evidence="4" type="ORF">IX53_01400</name>
</gene>
<evidence type="ECO:0000256" key="3">
    <source>
        <dbReference type="ARBA" id="ARBA00022729"/>
    </source>
</evidence>
<proteinExistence type="inferred from homology"/>
<evidence type="ECO:0000313" key="4">
    <source>
        <dbReference type="EMBL" id="AKI96697.1"/>
    </source>
</evidence>
<accession>A0A0G2Z566</accession>
<evidence type="ECO:0000256" key="2">
    <source>
        <dbReference type="ARBA" id="ARBA00022448"/>
    </source>
</evidence>
<keyword evidence="2" id="KW-0813">Transport</keyword>
<dbReference type="Proteomes" id="UP000035159">
    <property type="component" value="Chromosome"/>
</dbReference>
<protein>
    <recommendedName>
        <fullName evidence="6">ABC transporter substrate-binding protein</fullName>
    </recommendedName>
</protein>
<dbReference type="STRING" id="1330330.IX53_01400"/>
<reference evidence="4 5" key="1">
    <citation type="submission" date="2015-04" db="EMBL/GenBank/DDBJ databases">
        <title>Complete Genome Sequence of Kosmotoga pacifica SLHLJ1.</title>
        <authorList>
            <person name="Jiang L.J."/>
            <person name="Shao Z.Z."/>
            <person name="Jebbar M."/>
        </authorList>
    </citation>
    <scope>NUCLEOTIDE SEQUENCE [LARGE SCALE GENOMIC DNA]</scope>
    <source>
        <strain evidence="4 5">SLHLJ1</strain>
    </source>
</reference>
<dbReference type="Gene3D" id="3.40.190.10">
    <property type="entry name" value="Periplasmic binding protein-like II"/>
    <property type="match status" value="1"/>
</dbReference>
<evidence type="ECO:0008006" key="6">
    <source>
        <dbReference type="Google" id="ProtNLM"/>
    </source>
</evidence>
<dbReference type="InterPro" id="IPR006059">
    <property type="entry name" value="SBP"/>
</dbReference>
<name>A0A0G2Z566_9BACT</name>